<keyword evidence="1" id="KW-1133">Transmembrane helix</keyword>
<reference evidence="3" key="1">
    <citation type="submission" date="2016-05" db="EMBL/GenBank/DDBJ databases">
        <authorList>
            <person name="Naeem Raeece"/>
        </authorList>
    </citation>
    <scope>NUCLEOTIDE SEQUENCE [LARGE SCALE GENOMIC DNA]</scope>
</reference>
<dbReference type="Proteomes" id="UP000078560">
    <property type="component" value="Unassembled WGS sequence"/>
</dbReference>
<keyword evidence="1" id="KW-0812">Transmembrane</keyword>
<dbReference type="EMBL" id="FLQU01001928">
    <property type="protein sequence ID" value="SBS95013.1"/>
    <property type="molecule type" value="Genomic_DNA"/>
</dbReference>
<protein>
    <recommendedName>
        <fullName evidence="4">PIR Superfamily Protein</fullName>
    </recommendedName>
</protein>
<evidence type="ECO:0008006" key="4">
    <source>
        <dbReference type="Google" id="ProtNLM"/>
    </source>
</evidence>
<feature type="transmembrane region" description="Helical" evidence="1">
    <location>
        <begin position="119"/>
        <end position="136"/>
    </location>
</feature>
<name>A0A1A8WUK8_PLAOA</name>
<evidence type="ECO:0000256" key="1">
    <source>
        <dbReference type="SAM" id="Phobius"/>
    </source>
</evidence>
<organism evidence="2 3">
    <name type="scientific">Plasmodium ovale curtisi</name>
    <dbReference type="NCBI Taxonomy" id="864141"/>
    <lineage>
        <taxon>Eukaryota</taxon>
        <taxon>Sar</taxon>
        <taxon>Alveolata</taxon>
        <taxon>Apicomplexa</taxon>
        <taxon>Aconoidasida</taxon>
        <taxon>Haemosporida</taxon>
        <taxon>Plasmodiidae</taxon>
        <taxon>Plasmodium</taxon>
        <taxon>Plasmodium (Plasmodium)</taxon>
    </lineage>
</organism>
<dbReference type="AlphaFoldDB" id="A0A1A8WUK8"/>
<sequence length="142" mass="16266">MIQGSINNFINSSLESNDCDLFSRSKNDEDVAIDLLNTSSKFKEINDYIKDSSSEIEVIYKANPDKYFDLLIYNRHTYFNEINGTIYIIKCLSVENPLGAEAQDVLSENPHTTPSHTTISFSFTLVVFVLISFLLYRVNQNY</sequence>
<keyword evidence="1" id="KW-0472">Membrane</keyword>
<accession>A0A1A8WUK8</accession>
<evidence type="ECO:0000313" key="2">
    <source>
        <dbReference type="EMBL" id="SBS95013.1"/>
    </source>
</evidence>
<proteinExistence type="predicted"/>
<gene>
    <name evidence="2" type="ORF">POVCU2_0092440</name>
</gene>
<evidence type="ECO:0000313" key="3">
    <source>
        <dbReference type="Proteomes" id="UP000078560"/>
    </source>
</evidence>